<proteinExistence type="predicted"/>
<dbReference type="Proteomes" id="UP000228812">
    <property type="component" value="Unassembled WGS sequence"/>
</dbReference>
<name>A0A2G9Z9G2_9BACT</name>
<dbReference type="SUPFAM" id="SSF49777">
    <property type="entry name" value="PEBP-like"/>
    <property type="match status" value="1"/>
</dbReference>
<dbReference type="Pfam" id="PF01161">
    <property type="entry name" value="PBP"/>
    <property type="match status" value="1"/>
</dbReference>
<dbReference type="PANTHER" id="PTHR30289">
    <property type="entry name" value="UNCHARACTERIZED PROTEIN YBCL-RELATED"/>
    <property type="match status" value="1"/>
</dbReference>
<dbReference type="PANTHER" id="PTHR30289:SF1">
    <property type="entry name" value="PEBP (PHOSPHATIDYLETHANOLAMINE-BINDING PROTEIN) FAMILY PROTEIN"/>
    <property type="match status" value="1"/>
</dbReference>
<organism evidence="1 2">
    <name type="scientific">Candidatus Jorgensenbacteria bacterium CG23_combo_of_CG06-09_8_20_14_all_54_14</name>
    <dbReference type="NCBI Taxonomy" id="1974595"/>
    <lineage>
        <taxon>Bacteria</taxon>
        <taxon>Candidatus Joergenseniibacteriota</taxon>
    </lineage>
</organism>
<dbReference type="CDD" id="cd00865">
    <property type="entry name" value="PEBP_bact_arch"/>
    <property type="match status" value="1"/>
</dbReference>
<protein>
    <submittedName>
        <fullName evidence="1">YbhB/YbcL family Raf kinase inhibitor-like protein</fullName>
    </submittedName>
</protein>
<dbReference type="InterPro" id="IPR036610">
    <property type="entry name" value="PEBP-like_sf"/>
</dbReference>
<sequence length="151" mass="16450">MTNFILKSSAFREGGAIPVKHTCDGDDVNPFLEIKNAPEGTVSFALIVDDPDAPRSAWVHWLVWNISPKTQYFSEDHLPDDAVQGKTSFGHAKYGGPCPPRGDQPHHYVFTLYALDAMLGLPAGADKAALLAAMEGHILGQTVLTGMYQRK</sequence>
<evidence type="ECO:0000313" key="1">
    <source>
        <dbReference type="EMBL" id="PIP29793.1"/>
    </source>
</evidence>
<dbReference type="AlphaFoldDB" id="A0A2G9Z9G2"/>
<evidence type="ECO:0000313" key="2">
    <source>
        <dbReference type="Proteomes" id="UP000228812"/>
    </source>
</evidence>
<dbReference type="InterPro" id="IPR008914">
    <property type="entry name" value="PEBP"/>
</dbReference>
<comment type="caution">
    <text evidence="1">The sequence shown here is derived from an EMBL/GenBank/DDBJ whole genome shotgun (WGS) entry which is preliminary data.</text>
</comment>
<dbReference type="InterPro" id="IPR005247">
    <property type="entry name" value="YbhB_YbcL/LppC-like"/>
</dbReference>
<reference evidence="1 2" key="1">
    <citation type="submission" date="2017-09" db="EMBL/GenBank/DDBJ databases">
        <title>Depth-based differentiation of microbial function through sediment-hosted aquifers and enrichment of novel symbionts in the deep terrestrial subsurface.</title>
        <authorList>
            <person name="Probst A.J."/>
            <person name="Ladd B."/>
            <person name="Jarett J.K."/>
            <person name="Geller-Mcgrath D.E."/>
            <person name="Sieber C.M."/>
            <person name="Emerson J.B."/>
            <person name="Anantharaman K."/>
            <person name="Thomas B.C."/>
            <person name="Malmstrom R."/>
            <person name="Stieglmeier M."/>
            <person name="Klingl A."/>
            <person name="Woyke T."/>
            <person name="Ryan C.M."/>
            <person name="Banfield J.F."/>
        </authorList>
    </citation>
    <scope>NUCLEOTIDE SEQUENCE [LARGE SCALE GENOMIC DNA]</scope>
    <source>
        <strain evidence="1">CG23_combo_of_CG06-09_8_20_14_all_54_14</strain>
    </source>
</reference>
<dbReference type="Gene3D" id="3.90.280.10">
    <property type="entry name" value="PEBP-like"/>
    <property type="match status" value="1"/>
</dbReference>
<accession>A0A2G9Z9G2</accession>
<dbReference type="EMBL" id="PCRZ01000037">
    <property type="protein sequence ID" value="PIP29793.1"/>
    <property type="molecule type" value="Genomic_DNA"/>
</dbReference>
<gene>
    <name evidence="1" type="ORF">COX26_02285</name>
</gene>
<dbReference type="NCBIfam" id="TIGR00481">
    <property type="entry name" value="YbhB/YbcL family Raf kinase inhibitor-like protein"/>
    <property type="match status" value="1"/>
</dbReference>